<sequence>MENDLARLRIEKDEEVWQFNGEGEKIHQGMNIVWLAAFLRQFYQKLDIDRVINGAPWTFNNHLLLFHQLGENENPLEFAEFLGKFMEYDTKQINGGFRTYMRIKVLIDVRMPLKQRNRIMGSFSKRGNELEMGCDLSLRANPRKATIVTSVWLREDDNEDFLGFWRYGQWFGKEGEEGRRVEFISSRDLIEHDAKDNLMQECEGKKRPRDGQHTLNEVDLAETIGSNQQQDSSNYHKISTAASGQTDRT</sequence>
<organism evidence="2 3">
    <name type="scientific">Gossypium klotzschianum</name>
    <dbReference type="NCBI Taxonomy" id="34286"/>
    <lineage>
        <taxon>Eukaryota</taxon>
        <taxon>Viridiplantae</taxon>
        <taxon>Streptophyta</taxon>
        <taxon>Embryophyta</taxon>
        <taxon>Tracheophyta</taxon>
        <taxon>Spermatophyta</taxon>
        <taxon>Magnoliopsida</taxon>
        <taxon>eudicotyledons</taxon>
        <taxon>Gunneridae</taxon>
        <taxon>Pentapetalae</taxon>
        <taxon>rosids</taxon>
        <taxon>malvids</taxon>
        <taxon>Malvales</taxon>
        <taxon>Malvaceae</taxon>
        <taxon>Malvoideae</taxon>
        <taxon>Gossypium</taxon>
    </lineage>
</organism>
<dbReference type="Proteomes" id="UP000593573">
    <property type="component" value="Unassembled WGS sequence"/>
</dbReference>
<protein>
    <recommendedName>
        <fullName evidence="4">DUF4283 domain-containing protein</fullName>
    </recommendedName>
</protein>
<keyword evidence="3" id="KW-1185">Reference proteome</keyword>
<dbReference type="OrthoDB" id="1707487at2759"/>
<dbReference type="EMBL" id="JABFAB010000003">
    <property type="protein sequence ID" value="MBA0644213.1"/>
    <property type="molecule type" value="Genomic_DNA"/>
</dbReference>
<name>A0A7J8U1E4_9ROSI</name>
<accession>A0A7J8U1E4</accession>
<gene>
    <name evidence="2" type="ORF">Goklo_028404</name>
</gene>
<comment type="caution">
    <text evidence="2">The sequence shown here is derived from an EMBL/GenBank/DDBJ whole genome shotgun (WGS) entry which is preliminary data.</text>
</comment>
<evidence type="ECO:0008006" key="4">
    <source>
        <dbReference type="Google" id="ProtNLM"/>
    </source>
</evidence>
<reference evidence="2 3" key="1">
    <citation type="journal article" date="2019" name="Genome Biol. Evol.">
        <title>Insights into the evolution of the New World diploid cottons (Gossypium, subgenus Houzingenia) based on genome sequencing.</title>
        <authorList>
            <person name="Grover C.E."/>
            <person name="Arick M.A. 2nd"/>
            <person name="Thrash A."/>
            <person name="Conover J.L."/>
            <person name="Sanders W.S."/>
            <person name="Peterson D.G."/>
            <person name="Frelichowski J.E."/>
            <person name="Scheffler J.A."/>
            <person name="Scheffler B.E."/>
            <person name="Wendel J.F."/>
        </authorList>
    </citation>
    <scope>NUCLEOTIDE SEQUENCE [LARGE SCALE GENOMIC DNA]</scope>
    <source>
        <strain evidence="2">57</strain>
        <tissue evidence="2">Leaf</tissue>
    </source>
</reference>
<feature type="region of interest" description="Disordered" evidence="1">
    <location>
        <begin position="224"/>
        <end position="249"/>
    </location>
</feature>
<dbReference type="AlphaFoldDB" id="A0A7J8U1E4"/>
<evidence type="ECO:0000256" key="1">
    <source>
        <dbReference type="SAM" id="MobiDB-lite"/>
    </source>
</evidence>
<proteinExistence type="predicted"/>
<evidence type="ECO:0000313" key="3">
    <source>
        <dbReference type="Proteomes" id="UP000593573"/>
    </source>
</evidence>
<evidence type="ECO:0000313" key="2">
    <source>
        <dbReference type="EMBL" id="MBA0644213.1"/>
    </source>
</evidence>